<reference evidence="1 2" key="1">
    <citation type="journal article" date="2018" name="Nat. Ecol. Evol.">
        <title>Shark genomes provide insights into elasmobranch evolution and the origin of vertebrates.</title>
        <authorList>
            <person name="Hara Y"/>
            <person name="Yamaguchi K"/>
            <person name="Onimaru K"/>
            <person name="Kadota M"/>
            <person name="Koyanagi M"/>
            <person name="Keeley SD"/>
            <person name="Tatsumi K"/>
            <person name="Tanaka K"/>
            <person name="Motone F"/>
            <person name="Kageyama Y"/>
            <person name="Nozu R"/>
            <person name="Adachi N"/>
            <person name="Nishimura O"/>
            <person name="Nakagawa R"/>
            <person name="Tanegashima C"/>
            <person name="Kiyatake I"/>
            <person name="Matsumoto R"/>
            <person name="Murakumo K"/>
            <person name="Nishida K"/>
            <person name="Terakita A"/>
            <person name="Kuratani S"/>
            <person name="Sato K"/>
            <person name="Hyodo S Kuraku.S."/>
        </authorList>
    </citation>
    <scope>NUCLEOTIDE SEQUENCE [LARGE SCALE GENOMIC DNA]</scope>
</reference>
<accession>A0A401U479</accession>
<keyword evidence="2" id="KW-1185">Reference proteome</keyword>
<gene>
    <name evidence="1" type="ORF">chiPu_0033985</name>
</gene>
<comment type="caution">
    <text evidence="1">The sequence shown here is derived from an EMBL/GenBank/DDBJ whole genome shotgun (WGS) entry which is preliminary data.</text>
</comment>
<sequence length="130" mass="14836">MRQRHQRQRGIERVHLMGDQLALDIAEHAGADQREHVAGIDHALRRQRQRDERGIAAAEIGRVELGQIIDVRARIPERAAFDQPLLEGDDAMHRLQPLRRLDDLPTGKVAERDLEDVEVQRRVEVVAIGP</sequence>
<dbReference type="Proteomes" id="UP000287033">
    <property type="component" value="Unassembled WGS sequence"/>
</dbReference>
<evidence type="ECO:0000313" key="2">
    <source>
        <dbReference type="Proteomes" id="UP000287033"/>
    </source>
</evidence>
<evidence type="ECO:0000313" key="1">
    <source>
        <dbReference type="EMBL" id="GCC49697.1"/>
    </source>
</evidence>
<dbReference type="EMBL" id="BEZZ01278566">
    <property type="protein sequence ID" value="GCC49697.1"/>
    <property type="molecule type" value="Genomic_DNA"/>
</dbReference>
<protein>
    <submittedName>
        <fullName evidence="1">Uncharacterized protein</fullName>
    </submittedName>
</protein>
<proteinExistence type="predicted"/>
<feature type="non-terminal residue" evidence="1">
    <location>
        <position position="130"/>
    </location>
</feature>
<dbReference type="AlphaFoldDB" id="A0A401U479"/>
<name>A0A401U479_CHIPU</name>
<organism evidence="1 2">
    <name type="scientific">Chiloscyllium punctatum</name>
    <name type="common">Brownbanded bambooshark</name>
    <name type="synonym">Hemiscyllium punctatum</name>
    <dbReference type="NCBI Taxonomy" id="137246"/>
    <lineage>
        <taxon>Eukaryota</taxon>
        <taxon>Metazoa</taxon>
        <taxon>Chordata</taxon>
        <taxon>Craniata</taxon>
        <taxon>Vertebrata</taxon>
        <taxon>Chondrichthyes</taxon>
        <taxon>Elasmobranchii</taxon>
        <taxon>Galeomorphii</taxon>
        <taxon>Galeoidea</taxon>
        <taxon>Orectolobiformes</taxon>
        <taxon>Hemiscylliidae</taxon>
        <taxon>Chiloscyllium</taxon>
    </lineage>
</organism>